<dbReference type="PANTHER" id="PTHR31623">
    <property type="entry name" value="F21J9.9"/>
    <property type="match status" value="1"/>
</dbReference>
<evidence type="ECO:0000313" key="4">
    <source>
        <dbReference type="EMBL" id="CAI9289467.1"/>
    </source>
</evidence>
<gene>
    <name evidence="4" type="ORF">LSALG_LOCUS28703</name>
</gene>
<keyword evidence="3" id="KW-0012">Acyltransferase</keyword>
<protein>
    <recommendedName>
        <fullName evidence="6">Acylsugar acyltransferase 3</fullName>
    </recommendedName>
</protein>
<dbReference type="AlphaFoldDB" id="A0AA36EBL6"/>
<proteinExistence type="inferred from homology"/>
<dbReference type="Proteomes" id="UP001177003">
    <property type="component" value="Chromosome 6"/>
</dbReference>
<dbReference type="PANTHER" id="PTHR31623:SF80">
    <property type="entry name" value="DEACETYLVINDOLINE O-ACETYLTRANSFERASE"/>
    <property type="match status" value="1"/>
</dbReference>
<reference evidence="4" key="1">
    <citation type="submission" date="2023-04" db="EMBL/GenBank/DDBJ databases">
        <authorList>
            <person name="Vijverberg K."/>
            <person name="Xiong W."/>
            <person name="Schranz E."/>
        </authorList>
    </citation>
    <scope>NUCLEOTIDE SEQUENCE</scope>
</reference>
<dbReference type="Gene3D" id="3.30.559.10">
    <property type="entry name" value="Chloramphenicol acetyltransferase-like domain"/>
    <property type="match status" value="2"/>
</dbReference>
<comment type="similarity">
    <text evidence="1">Belongs to the plant acyltransferase family.</text>
</comment>
<dbReference type="EMBL" id="OX465082">
    <property type="protein sequence ID" value="CAI9289467.1"/>
    <property type="molecule type" value="Genomic_DNA"/>
</dbReference>
<evidence type="ECO:0000313" key="5">
    <source>
        <dbReference type="Proteomes" id="UP001177003"/>
    </source>
</evidence>
<evidence type="ECO:0000256" key="2">
    <source>
        <dbReference type="ARBA" id="ARBA00022679"/>
    </source>
</evidence>
<evidence type="ECO:0000256" key="3">
    <source>
        <dbReference type="ARBA" id="ARBA00023315"/>
    </source>
</evidence>
<keyword evidence="2" id="KW-0808">Transferase</keyword>
<dbReference type="GO" id="GO:0016746">
    <property type="term" value="F:acyltransferase activity"/>
    <property type="evidence" value="ECO:0007669"/>
    <property type="project" value="UniProtKB-KW"/>
</dbReference>
<dbReference type="Pfam" id="PF02458">
    <property type="entry name" value="Transferase"/>
    <property type="match status" value="1"/>
</dbReference>
<dbReference type="InterPro" id="IPR023213">
    <property type="entry name" value="CAT-like_dom_sf"/>
</dbReference>
<keyword evidence="5" id="KW-1185">Reference proteome</keyword>
<organism evidence="4 5">
    <name type="scientific">Lactuca saligna</name>
    <name type="common">Willowleaf lettuce</name>
    <dbReference type="NCBI Taxonomy" id="75948"/>
    <lineage>
        <taxon>Eukaryota</taxon>
        <taxon>Viridiplantae</taxon>
        <taxon>Streptophyta</taxon>
        <taxon>Embryophyta</taxon>
        <taxon>Tracheophyta</taxon>
        <taxon>Spermatophyta</taxon>
        <taxon>Magnoliopsida</taxon>
        <taxon>eudicotyledons</taxon>
        <taxon>Gunneridae</taxon>
        <taxon>Pentapetalae</taxon>
        <taxon>asterids</taxon>
        <taxon>campanulids</taxon>
        <taxon>Asterales</taxon>
        <taxon>Asteraceae</taxon>
        <taxon>Cichorioideae</taxon>
        <taxon>Cichorieae</taxon>
        <taxon>Lactucinae</taxon>
        <taxon>Lactuca</taxon>
    </lineage>
</organism>
<evidence type="ECO:0008006" key="6">
    <source>
        <dbReference type="Google" id="ProtNLM"/>
    </source>
</evidence>
<name>A0AA36EBL6_LACSI</name>
<evidence type="ECO:0000256" key="1">
    <source>
        <dbReference type="ARBA" id="ARBA00009861"/>
    </source>
</evidence>
<accession>A0AA36EBL6</accession>
<sequence>MTMIRSFIRFGRRQFHTIVSREIIKPSSPTPSHLKTYNLSLIDQLVPDTFVPMVTFYPNTRIHGRSRSHDKTLDLKHSLSQTLTKYYPFAGRHTKVAPACIDCNDNGAEFLEASTDITLSDFLQSSHHEDLDQLFPHGLVNYNSNRGDGDHDLHNDEVIPLAVQLNHFECGGVAVAVSLSHKVVDGSSLVHFLNDWAMMTRLCSKEQKKNEFSIDHDPQFIPFQYMNVNFTSLLLERSKDCVTRSFIFPNSKLNDLKLKVKAMTEESSQPITNPTRVEVLNWILYKCAVAAATKNNSGVFKPSGVNHLINIRGKMIESLPQKSIGNFVMAMEIVTENESELKPESFINKLKKEKIQIQGLRNMESVFGLFSQPVVEEGQRKLDVFYICSSFCGYPTYEIDFGWGKPVKATLAGDLKKNSFILMDAPNGIEALVCLGKQDMAIMQNDPELLAFL</sequence>